<dbReference type="Proteomes" id="UP000823588">
    <property type="component" value="Unassembled WGS sequence"/>
</dbReference>
<proteinExistence type="predicted"/>
<name>A0A8T4GDD2_9EURY</name>
<evidence type="ECO:0000313" key="2">
    <source>
        <dbReference type="Proteomes" id="UP000823588"/>
    </source>
</evidence>
<organism evidence="1 2">
    <name type="scientific">Halorubrum alkaliphilum</name>
    <dbReference type="NCBI Taxonomy" id="261290"/>
    <lineage>
        <taxon>Archaea</taxon>
        <taxon>Methanobacteriati</taxon>
        <taxon>Methanobacteriota</taxon>
        <taxon>Stenosarchaea group</taxon>
        <taxon>Halobacteria</taxon>
        <taxon>Halobacteriales</taxon>
        <taxon>Haloferacaceae</taxon>
        <taxon>Halorubrum</taxon>
    </lineage>
</organism>
<dbReference type="AlphaFoldDB" id="A0A8T4GDD2"/>
<reference evidence="1" key="1">
    <citation type="submission" date="2021-03" db="EMBL/GenBank/DDBJ databases">
        <title>Genomic Encyclopedia of Type Strains, Phase IV (KMG-IV): sequencing the most valuable type-strain genomes for metagenomic binning, comparative biology and taxonomic classification.</title>
        <authorList>
            <person name="Goeker M."/>
        </authorList>
    </citation>
    <scope>NUCLEOTIDE SEQUENCE</scope>
    <source>
        <strain evidence="1">DSM 23564</strain>
    </source>
</reference>
<comment type="caution">
    <text evidence="1">The sequence shown here is derived from an EMBL/GenBank/DDBJ whole genome shotgun (WGS) entry which is preliminary data.</text>
</comment>
<accession>A0A8T4GDD2</accession>
<dbReference type="RefSeq" id="WP_209482633.1">
    <property type="nucleotide sequence ID" value="NZ_JAGGKQ010000001.1"/>
</dbReference>
<sequence length="115" mass="12348">MYDLLDRVGGPGGDDVDLRVGGIVLFRGGVPMTGPFQRAVKGNVEHGRREEAIATLAADGRIRDLAVLVRTRGLPGGLRRRAIDGLGRCGAEEALDDIATDSTVPDELRRTAERR</sequence>
<gene>
    <name evidence="1" type="ORF">J2751_000245</name>
</gene>
<protein>
    <recommendedName>
        <fullName evidence="3">HEAT repeat domain-containing protein</fullName>
    </recommendedName>
</protein>
<evidence type="ECO:0000313" key="1">
    <source>
        <dbReference type="EMBL" id="MBP1921262.1"/>
    </source>
</evidence>
<keyword evidence="2" id="KW-1185">Reference proteome</keyword>
<evidence type="ECO:0008006" key="3">
    <source>
        <dbReference type="Google" id="ProtNLM"/>
    </source>
</evidence>
<dbReference type="EMBL" id="JAGGKQ010000001">
    <property type="protein sequence ID" value="MBP1921262.1"/>
    <property type="molecule type" value="Genomic_DNA"/>
</dbReference>